<comment type="function">
    <text evidence="8">DNA-binding protein that binds to both single- and double-stranded DNA. Binds preferentially to UV-damaged DNA. May be involved in DNA-metabolic processes.</text>
</comment>
<dbReference type="Proteomes" id="UP000005666">
    <property type="component" value="Chromosome 6"/>
</dbReference>
<feature type="repeat" description="WD" evidence="7">
    <location>
        <begin position="365"/>
        <end position="380"/>
    </location>
</feature>
<dbReference type="PANTHER" id="PTHR14773:SF0">
    <property type="entry name" value="WD REPEAT-CONTAINING PROTEIN 76"/>
    <property type="match status" value="1"/>
</dbReference>
<dbReference type="GO" id="GO:0005737">
    <property type="term" value="C:cytoplasm"/>
    <property type="evidence" value="ECO:0007669"/>
    <property type="project" value="EnsemblFungi"/>
</dbReference>
<dbReference type="OMA" id="FSWFELQ"/>
<dbReference type="OrthoDB" id="9890280at2759"/>
<comment type="similarity">
    <text evidence="1 8">Belongs to the WD repeat DDB2/WDR76 family.</text>
</comment>
<evidence type="ECO:0000313" key="11">
    <source>
        <dbReference type="Proteomes" id="UP000005666"/>
    </source>
</evidence>
<name>G8BUI0_TETPH</name>
<dbReference type="GeneID" id="11535571"/>
<dbReference type="PROSITE" id="PS50082">
    <property type="entry name" value="WD_REPEATS_2"/>
    <property type="match status" value="1"/>
</dbReference>
<dbReference type="RefSeq" id="XP_003686200.1">
    <property type="nucleotide sequence ID" value="XM_003686152.1"/>
</dbReference>
<dbReference type="eggNOG" id="KOG4328">
    <property type="taxonomic scope" value="Eukaryota"/>
</dbReference>
<evidence type="ECO:0000256" key="7">
    <source>
        <dbReference type="PROSITE-ProRule" id="PRU00221"/>
    </source>
</evidence>
<protein>
    <recommendedName>
        <fullName evidence="2 8">DNA damage-binding protein CMR1</fullName>
    </recommendedName>
</protein>
<dbReference type="SUPFAM" id="SSF50978">
    <property type="entry name" value="WD40 repeat-like"/>
    <property type="match status" value="1"/>
</dbReference>
<keyword evidence="3 7" id="KW-0853">WD repeat</keyword>
<dbReference type="EMBL" id="HE612861">
    <property type="protein sequence ID" value="CCE63766.1"/>
    <property type="molecule type" value="Genomic_DNA"/>
</dbReference>
<evidence type="ECO:0000256" key="3">
    <source>
        <dbReference type="ARBA" id="ARBA00022574"/>
    </source>
</evidence>
<dbReference type="GO" id="GO:0003677">
    <property type="term" value="F:DNA binding"/>
    <property type="evidence" value="ECO:0007669"/>
    <property type="project" value="UniProtKB-UniRule"/>
</dbReference>
<dbReference type="PANTHER" id="PTHR14773">
    <property type="entry name" value="WD REPEAT-CONTAINING PROTEIN 76"/>
    <property type="match status" value="1"/>
</dbReference>
<evidence type="ECO:0000256" key="9">
    <source>
        <dbReference type="SAM" id="MobiDB-lite"/>
    </source>
</evidence>
<dbReference type="GO" id="GO:0006974">
    <property type="term" value="P:DNA damage response"/>
    <property type="evidence" value="ECO:0007669"/>
    <property type="project" value="UniProtKB-KW"/>
</dbReference>
<keyword evidence="4" id="KW-0677">Repeat</keyword>
<dbReference type="InterPro" id="IPR001680">
    <property type="entry name" value="WD40_rpt"/>
</dbReference>
<dbReference type="InterPro" id="IPR019775">
    <property type="entry name" value="WD40_repeat_CS"/>
</dbReference>
<keyword evidence="6 8" id="KW-0238">DNA-binding</keyword>
<reference evidence="10 11" key="1">
    <citation type="journal article" date="2011" name="Proc. Natl. Acad. Sci. U.S.A.">
        <title>Evolutionary erosion of yeast sex chromosomes by mating-type switching accidents.</title>
        <authorList>
            <person name="Gordon J.L."/>
            <person name="Armisen D."/>
            <person name="Proux-Wera E."/>
            <person name="Oheigeartaigh S.S."/>
            <person name="Byrne K.P."/>
            <person name="Wolfe K.H."/>
        </authorList>
    </citation>
    <scope>NUCLEOTIDE SEQUENCE [LARGE SCALE GENOMIC DNA]</scope>
    <source>
        <strain evidence="11">ATCC 24235 / CBS 4417 / NBRC 1672 / NRRL Y-8282 / UCD 70-5</strain>
    </source>
</reference>
<dbReference type="InterPro" id="IPR036322">
    <property type="entry name" value="WD40_repeat_dom_sf"/>
</dbReference>
<dbReference type="Gene3D" id="2.130.10.10">
    <property type="entry name" value="YVTN repeat-like/Quinoprotein amine dehydrogenase"/>
    <property type="match status" value="1"/>
</dbReference>
<dbReference type="KEGG" id="tpf:TPHA_0F02850"/>
<dbReference type="Pfam" id="PF00400">
    <property type="entry name" value="WD40"/>
    <property type="match status" value="2"/>
</dbReference>
<accession>G8BUI0</accession>
<dbReference type="GO" id="GO:0000785">
    <property type="term" value="C:chromatin"/>
    <property type="evidence" value="ECO:0007669"/>
    <property type="project" value="EnsemblFungi"/>
</dbReference>
<keyword evidence="5 8" id="KW-0227">DNA damage</keyword>
<keyword evidence="11" id="KW-1185">Reference proteome</keyword>
<evidence type="ECO:0000256" key="6">
    <source>
        <dbReference type="ARBA" id="ARBA00023125"/>
    </source>
</evidence>
<dbReference type="AlphaFoldDB" id="G8BUI0"/>
<dbReference type="SMART" id="SM00320">
    <property type="entry name" value="WD40"/>
    <property type="match status" value="4"/>
</dbReference>
<dbReference type="STRING" id="1071381.G8BUI0"/>
<evidence type="ECO:0000256" key="1">
    <source>
        <dbReference type="ARBA" id="ARBA00005434"/>
    </source>
</evidence>
<dbReference type="InterPro" id="IPR015943">
    <property type="entry name" value="WD40/YVTN_repeat-like_dom_sf"/>
</dbReference>
<evidence type="ECO:0000256" key="8">
    <source>
        <dbReference type="RuleBase" id="RU365004"/>
    </source>
</evidence>
<gene>
    <name evidence="10" type="primary">TPHA0F02850</name>
    <name evidence="10" type="ordered locus">TPHA_0F02850</name>
</gene>
<evidence type="ECO:0000256" key="2">
    <source>
        <dbReference type="ARBA" id="ARBA00021132"/>
    </source>
</evidence>
<feature type="region of interest" description="Disordered" evidence="9">
    <location>
        <begin position="38"/>
        <end position="90"/>
    </location>
</feature>
<dbReference type="PROSITE" id="PS00678">
    <property type="entry name" value="WD_REPEATS_1"/>
    <property type="match status" value="1"/>
</dbReference>
<dbReference type="GO" id="GO:0034399">
    <property type="term" value="C:nuclear periphery"/>
    <property type="evidence" value="ECO:0007669"/>
    <property type="project" value="EnsemblFungi"/>
</dbReference>
<dbReference type="HOGENOM" id="CLU_017019_1_1_1"/>
<evidence type="ECO:0000256" key="4">
    <source>
        <dbReference type="ARBA" id="ARBA00022737"/>
    </source>
</evidence>
<dbReference type="GO" id="GO:2000001">
    <property type="term" value="P:regulation of DNA damage checkpoint"/>
    <property type="evidence" value="ECO:0007669"/>
    <property type="project" value="EnsemblFungi"/>
</dbReference>
<dbReference type="InterPro" id="IPR050853">
    <property type="entry name" value="WD_repeat_DNA-damage-binding"/>
</dbReference>
<sequence length="537" mass="60429">MVELTEFQKKRQENIKRNNDLMKKLQLGGVASQIKRESGIDDEKALNAKKKRKAPSVAKRAASPKVSAMPTRRSRRLRGENVNGEGIPNVNDTQLLKMGLDNSSDSASMDKELLDDIKDTAVIGDVKLSDLIKDENEDNLIEKFKSFSNKNFSSGDFFEELKNRQTLERSPDLEQQQNDFDLKLYDVFQPNEIKIVYERIAATYFHPAIDQKLIVAGDTSGTVGLWKVRDEPLSESGEDQMVEPDITRVKLFTKNVGRIDCYATDSSKLLIASYDGSLRSIHLNGLESQEIMTLKNEYDEPLGISDFQFSYEDPNVLFFTTLSGEFATIDLRVKGIQESVTSNLRRLADKKIGSFSINPARPYEIATGSLDRTLKIWDIRKLVDKPEWSQYEDFPSHEVVSTYDSRLSVSGVSYSPTDGTLVCNGYDDTIRLFDTSSSSLPTDLQPKLTLKHNCQTGRWTSILKARFKSDQNVFAIANMKRAIDIYNSSGQQLAHLPTATVPAVLSWHPLQNWIAGGNSSGKIFLFTDSNIKEEDKS</sequence>
<proteinExistence type="inferred from homology"/>
<organism evidence="10 11">
    <name type="scientific">Tetrapisispora phaffii (strain ATCC 24235 / CBS 4417 / NBRC 1672 / NRRL Y-8282 / UCD 70-5)</name>
    <name type="common">Yeast</name>
    <name type="synonym">Fabospora phaffii</name>
    <dbReference type="NCBI Taxonomy" id="1071381"/>
    <lineage>
        <taxon>Eukaryota</taxon>
        <taxon>Fungi</taxon>
        <taxon>Dikarya</taxon>
        <taxon>Ascomycota</taxon>
        <taxon>Saccharomycotina</taxon>
        <taxon>Saccharomycetes</taxon>
        <taxon>Saccharomycetales</taxon>
        <taxon>Saccharomycetaceae</taxon>
        <taxon>Tetrapisispora</taxon>
    </lineage>
</organism>
<evidence type="ECO:0000256" key="5">
    <source>
        <dbReference type="ARBA" id="ARBA00022763"/>
    </source>
</evidence>
<evidence type="ECO:0000313" key="10">
    <source>
        <dbReference type="EMBL" id="CCE63766.1"/>
    </source>
</evidence>